<dbReference type="EMBL" id="LOCK01000014">
    <property type="protein sequence ID" value="KTE92453.1"/>
    <property type="molecule type" value="Genomic_DNA"/>
</dbReference>
<dbReference type="AlphaFoldDB" id="A0A0W1JLY5"/>
<evidence type="ECO:0000313" key="4">
    <source>
        <dbReference type="EMBL" id="KTE92453.1"/>
    </source>
</evidence>
<evidence type="ECO:0000256" key="3">
    <source>
        <dbReference type="SAM" id="SignalP"/>
    </source>
</evidence>
<keyword evidence="2" id="KW-0812">Transmembrane</keyword>
<organism evidence="4 5">
    <name type="scientific">Desulfitobacterium hafniense</name>
    <name type="common">Desulfitobacterium frappieri</name>
    <dbReference type="NCBI Taxonomy" id="49338"/>
    <lineage>
        <taxon>Bacteria</taxon>
        <taxon>Bacillati</taxon>
        <taxon>Bacillota</taxon>
        <taxon>Clostridia</taxon>
        <taxon>Eubacteriales</taxon>
        <taxon>Desulfitobacteriaceae</taxon>
        <taxon>Desulfitobacterium</taxon>
    </lineage>
</organism>
<keyword evidence="2" id="KW-0472">Membrane</keyword>
<protein>
    <submittedName>
        <fullName evidence="4">Uncharacterized protein</fullName>
    </submittedName>
</protein>
<gene>
    <name evidence="4" type="ORF">AT727_19050</name>
</gene>
<keyword evidence="2" id="KW-1133">Transmembrane helix</keyword>
<sequence length="168" mass="19528">MRARRPLFTLLLILAVVLGSSTAAVANPNQVNQVSVREINEYTPPDVGFHSPGHIQRWEMSPLSEQNPHLWTTMLLTFLVSGGVFTSIHIRKKRREAKENPTDQLKQYLSELKKREERLTKRFQEVILKYRSGGIAETDYKRFLKSYEENLSKTQEKIREIEQMSKQG</sequence>
<comment type="caution">
    <text evidence="4">The sequence shown here is derived from an EMBL/GenBank/DDBJ whole genome shotgun (WGS) entry which is preliminary data.</text>
</comment>
<reference evidence="4 5" key="1">
    <citation type="submission" date="2015-12" db="EMBL/GenBank/DDBJ databases">
        <title>Draft Genome Sequence of Desulfitobacterium hafniense Strain DH, a Sulfate-reducing Bacterium Isolated from Paddy Soils.</title>
        <authorList>
            <person name="Bao P."/>
            <person name="Zhang X."/>
            <person name="Li G."/>
        </authorList>
    </citation>
    <scope>NUCLEOTIDE SEQUENCE [LARGE SCALE GENOMIC DNA]</scope>
    <source>
        <strain evidence="4 5">DH</strain>
    </source>
</reference>
<name>A0A0W1JLY5_DESHA</name>
<evidence type="ECO:0000313" key="5">
    <source>
        <dbReference type="Proteomes" id="UP000054623"/>
    </source>
</evidence>
<evidence type="ECO:0000256" key="1">
    <source>
        <dbReference type="SAM" id="Coils"/>
    </source>
</evidence>
<feature type="signal peptide" evidence="3">
    <location>
        <begin position="1"/>
        <end position="26"/>
    </location>
</feature>
<evidence type="ECO:0000256" key="2">
    <source>
        <dbReference type="SAM" id="Phobius"/>
    </source>
</evidence>
<feature type="chain" id="PRO_5006924164" evidence="3">
    <location>
        <begin position="27"/>
        <end position="168"/>
    </location>
</feature>
<accession>A0A0W1JLY5</accession>
<proteinExistence type="predicted"/>
<dbReference type="Proteomes" id="UP000054623">
    <property type="component" value="Unassembled WGS sequence"/>
</dbReference>
<keyword evidence="3" id="KW-0732">Signal</keyword>
<keyword evidence="1" id="KW-0175">Coiled coil</keyword>
<feature type="coiled-coil region" evidence="1">
    <location>
        <begin position="102"/>
        <end position="164"/>
    </location>
</feature>
<feature type="transmembrane region" description="Helical" evidence="2">
    <location>
        <begin position="70"/>
        <end position="90"/>
    </location>
</feature>